<sequence length="132" mass="14492">MQEPEKKQSLFQIADKVGSSPLAPLALAVCSKSRNSYLVSIPFIYKNPLGFPKLVPTIGITGFLGFCGYALSDPDNSYGVTSTCAWTLSWLVLNSASALKSRRIGPIALFSGYAVVGSAFCYKYYKQKYDYY</sequence>
<keyword evidence="3" id="KW-1185">Reference proteome</keyword>
<dbReference type="EMBL" id="MBFS01000245">
    <property type="protein sequence ID" value="PVV03342.1"/>
    <property type="molecule type" value="Genomic_DNA"/>
</dbReference>
<feature type="transmembrane region" description="Helical" evidence="1">
    <location>
        <begin position="105"/>
        <end position="125"/>
    </location>
</feature>
<name>A0A2T9ZFG0_9FUNG</name>
<proteinExistence type="predicted"/>
<keyword evidence="1" id="KW-0812">Transmembrane</keyword>
<evidence type="ECO:0008006" key="4">
    <source>
        <dbReference type="Google" id="ProtNLM"/>
    </source>
</evidence>
<feature type="transmembrane region" description="Helical" evidence="1">
    <location>
        <begin position="54"/>
        <end position="71"/>
    </location>
</feature>
<comment type="caution">
    <text evidence="2">The sequence shown here is derived from an EMBL/GenBank/DDBJ whole genome shotgun (WGS) entry which is preliminary data.</text>
</comment>
<reference evidence="2 3" key="1">
    <citation type="journal article" date="2018" name="MBio">
        <title>Comparative Genomics Reveals the Core Gene Toolbox for the Fungus-Insect Symbiosis.</title>
        <authorList>
            <person name="Wang Y."/>
            <person name="Stata M."/>
            <person name="Wang W."/>
            <person name="Stajich J.E."/>
            <person name="White M.M."/>
            <person name="Moncalvo J.M."/>
        </authorList>
    </citation>
    <scope>NUCLEOTIDE SEQUENCE [LARGE SCALE GENOMIC DNA]</scope>
    <source>
        <strain evidence="2 3">SC-DP-2</strain>
    </source>
</reference>
<evidence type="ECO:0000313" key="3">
    <source>
        <dbReference type="Proteomes" id="UP000245609"/>
    </source>
</evidence>
<evidence type="ECO:0000313" key="2">
    <source>
        <dbReference type="EMBL" id="PVV03342.1"/>
    </source>
</evidence>
<gene>
    <name evidence="2" type="ORF">BB560_002182</name>
</gene>
<keyword evidence="1" id="KW-1133">Transmembrane helix</keyword>
<evidence type="ECO:0000256" key="1">
    <source>
        <dbReference type="SAM" id="Phobius"/>
    </source>
</evidence>
<dbReference type="Proteomes" id="UP000245609">
    <property type="component" value="Unassembled WGS sequence"/>
</dbReference>
<keyword evidence="1" id="KW-0472">Membrane</keyword>
<organism evidence="2 3">
    <name type="scientific">Smittium megazygosporum</name>
    <dbReference type="NCBI Taxonomy" id="133381"/>
    <lineage>
        <taxon>Eukaryota</taxon>
        <taxon>Fungi</taxon>
        <taxon>Fungi incertae sedis</taxon>
        <taxon>Zoopagomycota</taxon>
        <taxon>Kickxellomycotina</taxon>
        <taxon>Harpellomycetes</taxon>
        <taxon>Harpellales</taxon>
        <taxon>Legeriomycetaceae</taxon>
        <taxon>Smittium</taxon>
    </lineage>
</organism>
<protein>
    <recommendedName>
        <fullName evidence="4">Altered inheritance of mitochondria protein 19 homolog</fullName>
    </recommendedName>
</protein>
<accession>A0A2T9ZFG0</accession>
<dbReference type="AlphaFoldDB" id="A0A2T9ZFG0"/>